<organism evidence="2 3">
    <name type="scientific">Saccharopolyspora ipomoeae</name>
    <dbReference type="NCBI Taxonomy" id="3042027"/>
    <lineage>
        <taxon>Bacteria</taxon>
        <taxon>Bacillati</taxon>
        <taxon>Actinomycetota</taxon>
        <taxon>Actinomycetes</taxon>
        <taxon>Pseudonocardiales</taxon>
        <taxon>Pseudonocardiaceae</taxon>
        <taxon>Saccharopolyspora</taxon>
    </lineage>
</organism>
<gene>
    <name evidence="2" type="ORF">QFW96_00350</name>
</gene>
<proteinExistence type="predicted"/>
<dbReference type="PROSITE" id="PS00018">
    <property type="entry name" value="EF_HAND_1"/>
    <property type="match status" value="1"/>
</dbReference>
<reference evidence="2 3" key="1">
    <citation type="submission" date="2023-04" db="EMBL/GenBank/DDBJ databases">
        <title>Draft genome sequence of Saccharopolyspora sp. TS4A08 isolated from sweet potato rhizospheric soil.</title>
        <authorList>
            <person name="Suksaard P."/>
            <person name="Duangmal K."/>
        </authorList>
    </citation>
    <scope>NUCLEOTIDE SEQUENCE [LARGE SCALE GENOMIC DNA]</scope>
    <source>
        <strain evidence="2 3">TS4A08</strain>
    </source>
</reference>
<accession>A0ABT6PGA1</accession>
<dbReference type="InterPro" id="IPR011992">
    <property type="entry name" value="EF-hand-dom_pair"/>
</dbReference>
<comment type="caution">
    <text evidence="2">The sequence shown here is derived from an EMBL/GenBank/DDBJ whole genome shotgun (WGS) entry which is preliminary data.</text>
</comment>
<dbReference type="PROSITE" id="PS50222">
    <property type="entry name" value="EF_HAND_2"/>
    <property type="match status" value="1"/>
</dbReference>
<name>A0ABT6PGA1_9PSEU</name>
<dbReference type="InterPro" id="IPR018247">
    <property type="entry name" value="EF_Hand_1_Ca_BS"/>
</dbReference>
<dbReference type="Gene3D" id="1.10.238.10">
    <property type="entry name" value="EF-hand"/>
    <property type="match status" value="1"/>
</dbReference>
<keyword evidence="3" id="KW-1185">Reference proteome</keyword>
<dbReference type="RefSeq" id="WP_281453425.1">
    <property type="nucleotide sequence ID" value="NZ_JASAOF010000001.1"/>
</dbReference>
<sequence length="176" mass="19209">MRSVVRGRIKTRFDRWDRDGRGGLRRDDFEREALRIAAAFDAPPEAPESVRLREALRGLFELCADHAGVSPDAAISEVQFLKISEDLIFEQGEAAFNRALRPVAAGVIGVCDGDGDGRIDRAEFVRWLTALGLDDAQAGAAFEHVVGGAGTLCLDELLAAIRDYHYGRLDVELIAG</sequence>
<evidence type="ECO:0000313" key="2">
    <source>
        <dbReference type="EMBL" id="MDI2027032.1"/>
    </source>
</evidence>
<evidence type="ECO:0000259" key="1">
    <source>
        <dbReference type="PROSITE" id="PS50222"/>
    </source>
</evidence>
<evidence type="ECO:0000313" key="3">
    <source>
        <dbReference type="Proteomes" id="UP001237595"/>
    </source>
</evidence>
<feature type="domain" description="EF-hand" evidence="1">
    <location>
        <begin position="112"/>
        <end position="134"/>
    </location>
</feature>
<dbReference type="InterPro" id="IPR002048">
    <property type="entry name" value="EF_hand_dom"/>
</dbReference>
<dbReference type="Proteomes" id="UP001237595">
    <property type="component" value="Unassembled WGS sequence"/>
</dbReference>
<dbReference type="SUPFAM" id="SSF47473">
    <property type="entry name" value="EF-hand"/>
    <property type="match status" value="1"/>
</dbReference>
<dbReference type="EMBL" id="JASAOF010000001">
    <property type="protein sequence ID" value="MDI2027032.1"/>
    <property type="molecule type" value="Genomic_DNA"/>
</dbReference>
<protein>
    <submittedName>
        <fullName evidence="2">EF-hand domain-containing protein</fullName>
    </submittedName>
</protein>